<gene>
    <name evidence="2" type="ORF">SeMB42_g05096</name>
</gene>
<name>A0A507CTS2_9FUNG</name>
<proteinExistence type="predicted"/>
<feature type="region of interest" description="Disordered" evidence="1">
    <location>
        <begin position="444"/>
        <end position="467"/>
    </location>
</feature>
<keyword evidence="3" id="KW-1185">Reference proteome</keyword>
<dbReference type="EMBL" id="QEAN01000230">
    <property type="protein sequence ID" value="TPX42498.1"/>
    <property type="molecule type" value="Genomic_DNA"/>
</dbReference>
<accession>A0A507CTS2</accession>
<evidence type="ECO:0000313" key="2">
    <source>
        <dbReference type="EMBL" id="TPX42498.1"/>
    </source>
</evidence>
<organism evidence="2 3">
    <name type="scientific">Synchytrium endobioticum</name>
    <dbReference type="NCBI Taxonomy" id="286115"/>
    <lineage>
        <taxon>Eukaryota</taxon>
        <taxon>Fungi</taxon>
        <taxon>Fungi incertae sedis</taxon>
        <taxon>Chytridiomycota</taxon>
        <taxon>Chytridiomycota incertae sedis</taxon>
        <taxon>Chytridiomycetes</taxon>
        <taxon>Synchytriales</taxon>
        <taxon>Synchytriaceae</taxon>
        <taxon>Synchytrium</taxon>
    </lineage>
</organism>
<sequence>MSRPPSALSLQEIDPTIRSWMHHFPADKRNLMLARTLLLGIAAVNGNPHTVSHEWDARERELHVPSPSTLVEIDDGDDLGAQIHLVPNTGDFGAENTRPVAATTTGVTERPSAGIKTTVRLDPGPGDPTSYWTYPSWWGHREHIPSQKPFKNARRPLKTITNAATNTSADKPPSVATLTIKPQTALPQRAPGHTMHQGATDLLSDPSIDNWSFPKRMVDEGTQTLTGAFVRPPSRICKPTGWSCESMWLPRQGTLPVGKDTHADTNNDMELDDEDTPTSGEMHLYNTNRITPNRPHNRVPVRMPSMQSKATATPQTQHVYASPLHKPPKSKPMTPDMSNSVKHNIGPQKGAVPPPVSFTITRPRLTLNKPSIIGRRSDPTGLKSAGHENGVASTKNVRVNHTRGDDLDEVEEASAIEIALRFMGSDFPKCLDMGALAEEDDELADADYHADTPSADTSRGFGIEPHL</sequence>
<comment type="caution">
    <text evidence="2">The sequence shown here is derived from an EMBL/GenBank/DDBJ whole genome shotgun (WGS) entry which is preliminary data.</text>
</comment>
<dbReference type="VEuPathDB" id="FungiDB:SeMB42_g05096"/>
<evidence type="ECO:0000313" key="3">
    <source>
        <dbReference type="Proteomes" id="UP000317494"/>
    </source>
</evidence>
<dbReference type="AlphaFoldDB" id="A0A507CTS2"/>
<feature type="region of interest" description="Disordered" evidence="1">
    <location>
        <begin position="370"/>
        <end position="404"/>
    </location>
</feature>
<feature type="compositionally biased region" description="Acidic residues" evidence="1">
    <location>
        <begin position="267"/>
        <end position="276"/>
    </location>
</feature>
<dbReference type="Proteomes" id="UP000317494">
    <property type="component" value="Unassembled WGS sequence"/>
</dbReference>
<feature type="region of interest" description="Disordered" evidence="1">
    <location>
        <begin position="256"/>
        <end position="279"/>
    </location>
</feature>
<evidence type="ECO:0000256" key="1">
    <source>
        <dbReference type="SAM" id="MobiDB-lite"/>
    </source>
</evidence>
<reference evidence="2 3" key="1">
    <citation type="journal article" date="2019" name="Sci. Rep.">
        <title>Comparative genomics of chytrid fungi reveal insights into the obligate biotrophic and pathogenic lifestyle of Synchytrium endobioticum.</title>
        <authorList>
            <person name="van de Vossenberg B.T.L.H."/>
            <person name="Warris S."/>
            <person name="Nguyen H.D.T."/>
            <person name="van Gent-Pelzer M.P.E."/>
            <person name="Joly D.L."/>
            <person name="van de Geest H.C."/>
            <person name="Bonants P.J.M."/>
            <person name="Smith D.S."/>
            <person name="Levesque C.A."/>
            <person name="van der Lee T.A.J."/>
        </authorList>
    </citation>
    <scope>NUCLEOTIDE SEQUENCE [LARGE SCALE GENOMIC DNA]</scope>
    <source>
        <strain evidence="2 3">MB42</strain>
    </source>
</reference>
<protein>
    <submittedName>
        <fullName evidence="2">Uncharacterized protein</fullName>
    </submittedName>
</protein>